<proteinExistence type="predicted"/>
<keyword evidence="3" id="KW-1185">Reference proteome</keyword>
<dbReference type="EMBL" id="ML975153">
    <property type="protein sequence ID" value="KAF1814331.1"/>
    <property type="molecule type" value="Genomic_DNA"/>
</dbReference>
<dbReference type="RefSeq" id="XP_033535962.1">
    <property type="nucleotide sequence ID" value="XM_033681130.1"/>
</dbReference>
<dbReference type="Proteomes" id="UP000504638">
    <property type="component" value="Unplaced"/>
</dbReference>
<organism evidence="2">
    <name type="scientific">Eremomyces bilateralis CBS 781.70</name>
    <dbReference type="NCBI Taxonomy" id="1392243"/>
    <lineage>
        <taxon>Eukaryota</taxon>
        <taxon>Fungi</taxon>
        <taxon>Dikarya</taxon>
        <taxon>Ascomycota</taxon>
        <taxon>Pezizomycotina</taxon>
        <taxon>Dothideomycetes</taxon>
        <taxon>Dothideomycetes incertae sedis</taxon>
        <taxon>Eremomycetales</taxon>
        <taxon>Eremomycetaceae</taxon>
        <taxon>Eremomyces</taxon>
    </lineage>
</organism>
<name>A0A6G1G8T1_9PEZI</name>
<feature type="region of interest" description="Disordered" evidence="1">
    <location>
        <begin position="1"/>
        <end position="51"/>
    </location>
</feature>
<evidence type="ECO:0000256" key="1">
    <source>
        <dbReference type="SAM" id="MobiDB-lite"/>
    </source>
</evidence>
<feature type="region of interest" description="Disordered" evidence="1">
    <location>
        <begin position="63"/>
        <end position="103"/>
    </location>
</feature>
<accession>A0A6G1G8T1</accession>
<feature type="compositionally biased region" description="Basic and acidic residues" evidence="1">
    <location>
        <begin position="74"/>
        <end position="103"/>
    </location>
</feature>
<reference evidence="4" key="2">
    <citation type="submission" date="2020-04" db="EMBL/GenBank/DDBJ databases">
        <authorList>
            <consortium name="NCBI Genome Project"/>
        </authorList>
    </citation>
    <scope>NUCLEOTIDE SEQUENCE</scope>
    <source>
        <strain evidence="4">CBS 781.70</strain>
    </source>
</reference>
<gene>
    <name evidence="2 4" type="ORF">P152DRAFT_472106</name>
</gene>
<reference evidence="4" key="3">
    <citation type="submission" date="2025-04" db="UniProtKB">
        <authorList>
            <consortium name="RefSeq"/>
        </authorList>
    </citation>
    <scope>IDENTIFICATION</scope>
    <source>
        <strain evidence="4">CBS 781.70</strain>
    </source>
</reference>
<feature type="non-terminal residue" evidence="2">
    <location>
        <position position="1"/>
    </location>
</feature>
<dbReference type="GeneID" id="54421700"/>
<protein>
    <submittedName>
        <fullName evidence="2 4">Uncharacterized protein</fullName>
    </submittedName>
</protein>
<evidence type="ECO:0000313" key="2">
    <source>
        <dbReference type="EMBL" id="KAF1814331.1"/>
    </source>
</evidence>
<evidence type="ECO:0000313" key="3">
    <source>
        <dbReference type="Proteomes" id="UP000504638"/>
    </source>
</evidence>
<reference evidence="2 4" key="1">
    <citation type="submission" date="2020-01" db="EMBL/GenBank/DDBJ databases">
        <authorList>
            <consortium name="DOE Joint Genome Institute"/>
            <person name="Haridas S."/>
            <person name="Albert R."/>
            <person name="Binder M."/>
            <person name="Bloem J."/>
            <person name="Labutti K."/>
            <person name="Salamov A."/>
            <person name="Andreopoulos B."/>
            <person name="Baker S.E."/>
            <person name="Barry K."/>
            <person name="Bills G."/>
            <person name="Bluhm B.H."/>
            <person name="Cannon C."/>
            <person name="Castanera R."/>
            <person name="Culley D.E."/>
            <person name="Daum C."/>
            <person name="Ezra D."/>
            <person name="Gonzalez J.B."/>
            <person name="Henrissat B."/>
            <person name="Kuo A."/>
            <person name="Liang C."/>
            <person name="Lipzen A."/>
            <person name="Lutzoni F."/>
            <person name="Magnuson J."/>
            <person name="Mondo S."/>
            <person name="Nolan M."/>
            <person name="Ohm R."/>
            <person name="Pangilinan J."/>
            <person name="Park H.-J."/>
            <person name="Ramirez L."/>
            <person name="Alfaro M."/>
            <person name="Sun H."/>
            <person name="Tritt A."/>
            <person name="Yoshinaga Y."/>
            <person name="Zwiers L.-H."/>
            <person name="Turgeon B.G."/>
            <person name="Goodwin S.B."/>
            <person name="Spatafora J.W."/>
            <person name="Crous P.W."/>
            <person name="Grigoriev I.V."/>
        </authorList>
    </citation>
    <scope>NUCLEOTIDE SEQUENCE</scope>
    <source>
        <strain evidence="2 4">CBS 781.70</strain>
    </source>
</reference>
<evidence type="ECO:0000313" key="4">
    <source>
        <dbReference type="RefSeq" id="XP_033535962.1"/>
    </source>
</evidence>
<dbReference type="AlphaFoldDB" id="A0A6G1G8T1"/>
<sequence>EGERSSGGVERRRKRKVEERGGDEEEEVGKVGTKNWGSTLRRWPGGSGVDGGRELEALLAGSVGGTQVEEEGEGEKKVVKEEVDRQIEAEEEKESVAAKDGRDVEGRAETIVKAEETTVRKTEEGAVVFKKRKRKV</sequence>